<reference evidence="1 2" key="1">
    <citation type="submission" date="2018-05" db="EMBL/GenBank/DDBJ databases">
        <title>Complete genome sequence of Arcticibacterium luteifluviistationis SM1504T, a cytophagaceae bacterium isolated from Arctic surface seawater.</title>
        <authorList>
            <person name="Li Y."/>
            <person name="Qin Q.-L."/>
        </authorList>
    </citation>
    <scope>NUCLEOTIDE SEQUENCE [LARGE SCALE GENOMIC DNA]</scope>
    <source>
        <strain evidence="1 2">SM1504</strain>
    </source>
</reference>
<dbReference type="EMBL" id="CP029480">
    <property type="protein sequence ID" value="AWV98026.1"/>
    <property type="molecule type" value="Genomic_DNA"/>
</dbReference>
<dbReference type="Proteomes" id="UP000249873">
    <property type="component" value="Chromosome"/>
</dbReference>
<dbReference type="PANTHER" id="PTHR34496:SF10">
    <property type="entry name" value="GLCNAC TRANSFERASE"/>
    <property type="match status" value="1"/>
</dbReference>
<evidence type="ECO:0000313" key="1">
    <source>
        <dbReference type="EMBL" id="AWV98026.1"/>
    </source>
</evidence>
<dbReference type="Pfam" id="PF11397">
    <property type="entry name" value="GlcNAc"/>
    <property type="match status" value="1"/>
</dbReference>
<dbReference type="InterPro" id="IPR021067">
    <property type="entry name" value="Glycosyltransferase"/>
</dbReference>
<dbReference type="OrthoDB" id="20930at2"/>
<sequence length="327" mass="38965">MIKNFNLLKRRTLETLEGILGKKIKYVEGYEKIYVSISAYLDLDAKNTILDCINKSKYPNRLVFGICWQFEENIGIKADFLDDLKGEYDIRIVKFHYLESEGPSWAKDKAKQFYKKEKFCLQIDAHMRFAQDWDSMLIADYFELKNESINPIISFLPPTFVNEVFEHQNQPDFINFPKVISVTEDNLFEYQENNEQHSQFKNVRSPILEPSFIFTEGKWLEDVLFNKDIYFIAEDVYQSVRAYTSGYDFFLPKQNVAWHRAYYPSRIKHYNTHPDFNPKEKLKLSLNSLNELLQEKRNDLSKPELRNLKDYETYADVKFNFRSSDLK</sequence>
<evidence type="ECO:0008006" key="3">
    <source>
        <dbReference type="Google" id="ProtNLM"/>
    </source>
</evidence>
<organism evidence="1 2">
    <name type="scientific">Arcticibacterium luteifluviistationis</name>
    <dbReference type="NCBI Taxonomy" id="1784714"/>
    <lineage>
        <taxon>Bacteria</taxon>
        <taxon>Pseudomonadati</taxon>
        <taxon>Bacteroidota</taxon>
        <taxon>Cytophagia</taxon>
        <taxon>Cytophagales</taxon>
        <taxon>Leadbetterellaceae</taxon>
        <taxon>Arcticibacterium</taxon>
    </lineage>
</organism>
<gene>
    <name evidence="1" type="ORF">DJ013_07510</name>
</gene>
<proteinExistence type="predicted"/>
<keyword evidence="2" id="KW-1185">Reference proteome</keyword>
<accession>A0A2Z4GA10</accession>
<name>A0A2Z4GA10_9BACT</name>
<evidence type="ECO:0000313" key="2">
    <source>
        <dbReference type="Proteomes" id="UP000249873"/>
    </source>
</evidence>
<dbReference type="KEGG" id="als:DJ013_07510"/>
<dbReference type="AlphaFoldDB" id="A0A2Z4GA10"/>
<dbReference type="PANTHER" id="PTHR34496">
    <property type="entry name" value="GLCNAC TRANSFERASE-RELATED"/>
    <property type="match status" value="1"/>
</dbReference>
<protein>
    <recommendedName>
        <fullName evidence="3">Glycosyl transferase</fullName>
    </recommendedName>
</protein>